<sequence>MTKFKTFIIILFLLILLICDVECRHRRYRVHKGSSLAKFHIKTLKAWRRTYPKRHKRRRHYHRSNDIPFNEILNEMDSLMRPRFG</sequence>
<reference evidence="2" key="1">
    <citation type="submission" date="2022-11" db="UniProtKB">
        <authorList>
            <consortium name="WormBaseParasite"/>
        </authorList>
    </citation>
    <scope>IDENTIFICATION</scope>
</reference>
<evidence type="ECO:0000313" key="1">
    <source>
        <dbReference type="Proteomes" id="UP000887580"/>
    </source>
</evidence>
<protein>
    <submittedName>
        <fullName evidence="2">Uncharacterized protein</fullName>
    </submittedName>
</protein>
<accession>A0AC35GSH9</accession>
<proteinExistence type="predicted"/>
<organism evidence="1 2">
    <name type="scientific">Panagrolaimus sp. PS1159</name>
    <dbReference type="NCBI Taxonomy" id="55785"/>
    <lineage>
        <taxon>Eukaryota</taxon>
        <taxon>Metazoa</taxon>
        <taxon>Ecdysozoa</taxon>
        <taxon>Nematoda</taxon>
        <taxon>Chromadorea</taxon>
        <taxon>Rhabditida</taxon>
        <taxon>Tylenchina</taxon>
        <taxon>Panagrolaimomorpha</taxon>
        <taxon>Panagrolaimoidea</taxon>
        <taxon>Panagrolaimidae</taxon>
        <taxon>Panagrolaimus</taxon>
    </lineage>
</organism>
<name>A0AC35GSH9_9BILA</name>
<evidence type="ECO:0000313" key="2">
    <source>
        <dbReference type="WBParaSite" id="PS1159_v2.g8282.t1"/>
    </source>
</evidence>
<dbReference type="Proteomes" id="UP000887580">
    <property type="component" value="Unplaced"/>
</dbReference>
<dbReference type="WBParaSite" id="PS1159_v2.g8282.t1">
    <property type="protein sequence ID" value="PS1159_v2.g8282.t1"/>
    <property type="gene ID" value="PS1159_v2.g8282"/>
</dbReference>